<dbReference type="GO" id="GO:0005524">
    <property type="term" value="F:ATP binding"/>
    <property type="evidence" value="ECO:0007669"/>
    <property type="project" value="UniProtKB-KW"/>
</dbReference>
<dbReference type="PROSITE" id="PS00211">
    <property type="entry name" value="ABC_TRANSPORTER_1"/>
    <property type="match status" value="1"/>
</dbReference>
<evidence type="ECO:0000313" key="4">
    <source>
        <dbReference type="EMBL" id="BBZ41985.1"/>
    </source>
</evidence>
<dbReference type="OrthoDB" id="9802264at2"/>
<proteinExistence type="predicted"/>
<evidence type="ECO:0000256" key="1">
    <source>
        <dbReference type="ARBA" id="ARBA00022448"/>
    </source>
</evidence>
<dbReference type="InterPro" id="IPR003439">
    <property type="entry name" value="ABC_transporter-like_ATP-bd"/>
</dbReference>
<dbReference type="Proteomes" id="UP000467385">
    <property type="component" value="Chromosome"/>
</dbReference>
<sequence>MLIEITSVSRTYQRGEELVKAVDDVTLTLGSENLVAITGASGSGKSTLLHLIGGIDRPDAGSIKVDGEELSDKSDDQQSEYRRRKVSFIFQFFNLLPTLTAWENVAMPRVLDGSSMKVARNDACELLELVGLGNRINHKPSELSGGQMQRVAIARSLIMKPGVVLADEPTGNLDSESGSSVLELLRKIADTGESSVIMVTHDPAIAAEADREIVMRDGKVVESRSRA</sequence>
<keyword evidence="1" id="KW-0813">Transport</keyword>
<dbReference type="Pfam" id="PF00005">
    <property type="entry name" value="ABC_tran"/>
    <property type="match status" value="1"/>
</dbReference>
<keyword evidence="2" id="KW-0547">Nucleotide-binding</keyword>
<dbReference type="GO" id="GO:0016887">
    <property type="term" value="F:ATP hydrolysis activity"/>
    <property type="evidence" value="ECO:0007669"/>
    <property type="project" value="InterPro"/>
</dbReference>
<dbReference type="SUPFAM" id="SSF52540">
    <property type="entry name" value="P-loop containing nucleoside triphosphate hydrolases"/>
    <property type="match status" value="1"/>
</dbReference>
<dbReference type="EMBL" id="AP022613">
    <property type="protein sequence ID" value="BBZ41985.1"/>
    <property type="molecule type" value="Genomic_DNA"/>
</dbReference>
<evidence type="ECO:0000313" key="5">
    <source>
        <dbReference type="Proteomes" id="UP000467385"/>
    </source>
</evidence>
<dbReference type="FunFam" id="3.40.50.300:FF:000032">
    <property type="entry name" value="Export ABC transporter ATP-binding protein"/>
    <property type="match status" value="1"/>
</dbReference>
<reference evidence="4 5" key="1">
    <citation type="journal article" date="2019" name="Emerg. Microbes Infect.">
        <title>Comprehensive subspecies identification of 175 nontuberculous mycobacteria species based on 7547 genomic profiles.</title>
        <authorList>
            <person name="Matsumoto Y."/>
            <person name="Kinjo T."/>
            <person name="Motooka D."/>
            <person name="Nabeya D."/>
            <person name="Jung N."/>
            <person name="Uechi K."/>
            <person name="Horii T."/>
            <person name="Iida T."/>
            <person name="Fujita J."/>
            <person name="Nakamura S."/>
        </authorList>
    </citation>
    <scope>NUCLEOTIDE SEQUENCE [LARGE SCALE GENOMIC DNA]</scope>
    <source>
        <strain evidence="4 5">JCM 14738</strain>
    </source>
</reference>
<dbReference type="CDD" id="cd03255">
    <property type="entry name" value="ABC_MJ0796_LolCDE_FtsE"/>
    <property type="match status" value="1"/>
</dbReference>
<dbReference type="RefSeq" id="WP_085232676.1">
    <property type="nucleotide sequence ID" value="NZ_AP022613.1"/>
</dbReference>
<dbReference type="SMART" id="SM00382">
    <property type="entry name" value="AAA"/>
    <property type="match status" value="1"/>
</dbReference>
<dbReference type="PANTHER" id="PTHR24220">
    <property type="entry name" value="IMPORT ATP-BINDING PROTEIN"/>
    <property type="match status" value="1"/>
</dbReference>
<dbReference type="GO" id="GO:0022857">
    <property type="term" value="F:transmembrane transporter activity"/>
    <property type="evidence" value="ECO:0007669"/>
    <property type="project" value="TreeGrafter"/>
</dbReference>
<protein>
    <submittedName>
        <fullName evidence="4">Peptide ABC transporter ATP-binding protein</fullName>
    </submittedName>
</protein>
<dbReference type="GO" id="GO:0098796">
    <property type="term" value="C:membrane protein complex"/>
    <property type="evidence" value="ECO:0007669"/>
    <property type="project" value="UniProtKB-ARBA"/>
</dbReference>
<dbReference type="PROSITE" id="PS50893">
    <property type="entry name" value="ABC_TRANSPORTER_2"/>
    <property type="match status" value="1"/>
</dbReference>
<dbReference type="InterPro" id="IPR015854">
    <property type="entry name" value="ABC_transpr_LolD-like"/>
</dbReference>
<dbReference type="InterPro" id="IPR003593">
    <property type="entry name" value="AAA+_ATPase"/>
</dbReference>
<keyword evidence="5" id="KW-1185">Reference proteome</keyword>
<dbReference type="AlphaFoldDB" id="A0A1X1TDM7"/>
<dbReference type="Gene3D" id="3.40.50.300">
    <property type="entry name" value="P-loop containing nucleotide triphosphate hydrolases"/>
    <property type="match status" value="1"/>
</dbReference>
<evidence type="ECO:0000256" key="3">
    <source>
        <dbReference type="ARBA" id="ARBA00022840"/>
    </source>
</evidence>
<dbReference type="InterPro" id="IPR017911">
    <property type="entry name" value="MacB-like_ATP-bd"/>
</dbReference>
<evidence type="ECO:0000256" key="2">
    <source>
        <dbReference type="ARBA" id="ARBA00022741"/>
    </source>
</evidence>
<dbReference type="InterPro" id="IPR017871">
    <property type="entry name" value="ABC_transporter-like_CS"/>
</dbReference>
<dbReference type="InterPro" id="IPR027417">
    <property type="entry name" value="P-loop_NTPase"/>
</dbReference>
<dbReference type="GO" id="GO:0005886">
    <property type="term" value="C:plasma membrane"/>
    <property type="evidence" value="ECO:0007669"/>
    <property type="project" value="TreeGrafter"/>
</dbReference>
<name>A0A1X1TDM7_9MYCO</name>
<gene>
    <name evidence="4" type="ORF">MCNS_50480</name>
</gene>
<organism evidence="4 5">
    <name type="scientific">Mycobacterium conspicuum</name>
    <dbReference type="NCBI Taxonomy" id="44010"/>
    <lineage>
        <taxon>Bacteria</taxon>
        <taxon>Bacillati</taxon>
        <taxon>Actinomycetota</taxon>
        <taxon>Actinomycetes</taxon>
        <taxon>Mycobacteriales</taxon>
        <taxon>Mycobacteriaceae</taxon>
        <taxon>Mycobacterium</taxon>
    </lineage>
</organism>
<dbReference type="PANTHER" id="PTHR24220:SF86">
    <property type="entry name" value="ABC TRANSPORTER ABCH.1"/>
    <property type="match status" value="1"/>
</dbReference>
<keyword evidence="3 4" id="KW-0067">ATP-binding</keyword>
<accession>A0A1X1TDM7</accession>
<dbReference type="STRING" id="44010.AWC00_10920"/>